<dbReference type="InterPro" id="IPR036322">
    <property type="entry name" value="WD40_repeat_dom_sf"/>
</dbReference>
<name>A0ABW3D040_9FLAO</name>
<dbReference type="NCBIfam" id="TIGR04183">
    <property type="entry name" value="Por_Secre_tail"/>
    <property type="match status" value="1"/>
</dbReference>
<dbReference type="Pfam" id="PF21544">
    <property type="entry name" value="PorZ_N_b_propeller"/>
    <property type="match status" value="1"/>
</dbReference>
<dbReference type="InterPro" id="IPR048954">
    <property type="entry name" value="PorZ_N"/>
</dbReference>
<evidence type="ECO:0000313" key="5">
    <source>
        <dbReference type="Proteomes" id="UP001596978"/>
    </source>
</evidence>
<dbReference type="Gene3D" id="2.130.10.10">
    <property type="entry name" value="YVTN repeat-like/Quinoprotein amine dehydrogenase"/>
    <property type="match status" value="2"/>
</dbReference>
<keyword evidence="5" id="KW-1185">Reference proteome</keyword>
<accession>A0ABW3D040</accession>
<dbReference type="Pfam" id="PF07494">
    <property type="entry name" value="Reg_prop"/>
    <property type="match status" value="1"/>
</dbReference>
<dbReference type="SUPFAM" id="SSF50978">
    <property type="entry name" value="WD40 repeat-like"/>
    <property type="match status" value="1"/>
</dbReference>
<reference evidence="5" key="1">
    <citation type="journal article" date="2019" name="Int. J. Syst. Evol. Microbiol.">
        <title>The Global Catalogue of Microorganisms (GCM) 10K type strain sequencing project: providing services to taxonomists for standard genome sequencing and annotation.</title>
        <authorList>
            <consortium name="The Broad Institute Genomics Platform"/>
            <consortium name="The Broad Institute Genome Sequencing Center for Infectious Disease"/>
            <person name="Wu L."/>
            <person name="Ma J."/>
        </authorList>
    </citation>
    <scope>NUCLEOTIDE SEQUENCE [LARGE SCALE GENOMIC DNA]</scope>
    <source>
        <strain evidence="5">CCUG 62952</strain>
    </source>
</reference>
<dbReference type="InterPro" id="IPR026444">
    <property type="entry name" value="Secre_tail"/>
</dbReference>
<keyword evidence="1 2" id="KW-0732">Signal</keyword>
<dbReference type="RefSeq" id="WP_386409503.1">
    <property type="nucleotide sequence ID" value="NZ_JBHTJH010000017.1"/>
</dbReference>
<evidence type="ECO:0000256" key="1">
    <source>
        <dbReference type="ARBA" id="ARBA00022729"/>
    </source>
</evidence>
<feature type="domain" description="PorZ N-terminal beta-propeller" evidence="3">
    <location>
        <begin position="44"/>
        <end position="204"/>
    </location>
</feature>
<protein>
    <submittedName>
        <fullName evidence="4">Two-component regulator propeller domain-containing protein</fullName>
    </submittedName>
</protein>
<proteinExistence type="predicted"/>
<sequence length="768" mass="84378">MRKRILILLALLPITVFSQEFSSLWQDHFSYNNVVAIANSNEALYAATENAFFRYDLLTNELQKVSTVNGLSGDDISSIFFSDEAGRLAIGYENGLLEVYDINTQDITTVVEILDKQTILPNAKAINHIMEFNGLLYLSNDFGISLYDLQRLEFDDTYFIGPNGSQLQVRQTAIFEGFIYAATNVGVYRAPVGSDQLIDFNQWTIFGNTQGQDWLAITSFGNNLIGAQSDQTLYQLNGSAFVAATSFSNPIEDVVANDQNLIVSISNSVHIFNLSLTEISTFSTFTNYPSVAYNTAIAIGDDIYSGTTEFGILKTAIGNTSTVEEIHPSGPLFNSIWAIDAKDNQIWAVYGDQTISYVPSPLLFRGISYRFPDQLWESIAIEDAFNAPNLIKVNINPQNTTDTYITSFWSGVLRIVDGNPDLIYNQSNSGLEGINANPMGVGVNLRISDTKFDAEGNLWVLSSITDEALKVLRTNGQWQGYSFSSLFPNEFATQGFAEFVIADNGFKFIASARDGLIGFSENGGVNGGPLLKSLKGEGDNIPVNDVRALVIDERGDLWIGTEKGLRVIFNPEDFFTDDVRVDEIIVLDDGEASELLFQTYITDIEIDGANNKWIATNDSGLFYFSSDGQETLAHFTEDNSPLPSNSVKDVAVDNETGEIFMATSKGMVSLRSSVVEPSEDLSNVYAYPNPVRPNFTGNVTITGLVDRANVKITDIEGNLVFETTSTSGSVEWDLTAFGRHKVASGVYMILASNEDGTDTKVAKVMVVR</sequence>
<gene>
    <name evidence="4" type="ORF">ACFQ1M_14640</name>
</gene>
<dbReference type="EMBL" id="JBHTJH010000017">
    <property type="protein sequence ID" value="MFD0863450.1"/>
    <property type="molecule type" value="Genomic_DNA"/>
</dbReference>
<dbReference type="InterPro" id="IPR015943">
    <property type="entry name" value="WD40/YVTN_repeat-like_dom_sf"/>
</dbReference>
<evidence type="ECO:0000313" key="4">
    <source>
        <dbReference type="EMBL" id="MFD0863450.1"/>
    </source>
</evidence>
<feature type="chain" id="PRO_5045457819" evidence="2">
    <location>
        <begin position="19"/>
        <end position="768"/>
    </location>
</feature>
<organism evidence="4 5">
    <name type="scientific">Sungkyunkwania multivorans</name>
    <dbReference type="NCBI Taxonomy" id="1173618"/>
    <lineage>
        <taxon>Bacteria</taxon>
        <taxon>Pseudomonadati</taxon>
        <taxon>Bacteroidota</taxon>
        <taxon>Flavobacteriia</taxon>
        <taxon>Flavobacteriales</taxon>
        <taxon>Flavobacteriaceae</taxon>
        <taxon>Sungkyunkwania</taxon>
    </lineage>
</organism>
<dbReference type="InterPro" id="IPR011110">
    <property type="entry name" value="Reg_prop"/>
</dbReference>
<comment type="caution">
    <text evidence="4">The sequence shown here is derived from an EMBL/GenBank/DDBJ whole genome shotgun (WGS) entry which is preliminary data.</text>
</comment>
<evidence type="ECO:0000259" key="3">
    <source>
        <dbReference type="Pfam" id="PF21544"/>
    </source>
</evidence>
<feature type="signal peptide" evidence="2">
    <location>
        <begin position="1"/>
        <end position="18"/>
    </location>
</feature>
<dbReference type="SUPFAM" id="SSF63829">
    <property type="entry name" value="Calcium-dependent phosphotriesterase"/>
    <property type="match status" value="1"/>
</dbReference>
<dbReference type="Proteomes" id="UP001596978">
    <property type="component" value="Unassembled WGS sequence"/>
</dbReference>
<evidence type="ECO:0000256" key="2">
    <source>
        <dbReference type="SAM" id="SignalP"/>
    </source>
</evidence>